<organism evidence="1 2">
    <name type="scientific">Yersinia thracica</name>
    <dbReference type="NCBI Taxonomy" id="2890319"/>
    <lineage>
        <taxon>Bacteria</taxon>
        <taxon>Pseudomonadati</taxon>
        <taxon>Pseudomonadota</taxon>
        <taxon>Gammaproteobacteria</taxon>
        <taxon>Enterobacterales</taxon>
        <taxon>Yersiniaceae</taxon>
        <taxon>Yersinia</taxon>
    </lineage>
</organism>
<evidence type="ECO:0000313" key="2">
    <source>
        <dbReference type="Proteomes" id="UP000041882"/>
    </source>
</evidence>
<evidence type="ECO:0000313" key="1">
    <source>
        <dbReference type="EMBL" id="CNH53156.1"/>
    </source>
</evidence>
<accession>A0A0T9P9R7</accession>
<keyword evidence="2" id="KW-1185">Reference proteome</keyword>
<protein>
    <submittedName>
        <fullName evidence="1">Uncharacterized protein</fullName>
    </submittedName>
</protein>
<name>A0A0T9P9R7_9GAMM</name>
<dbReference type="AlphaFoldDB" id="A0A0T9P9R7"/>
<dbReference type="Proteomes" id="UP000041882">
    <property type="component" value="Unassembled WGS sequence"/>
</dbReference>
<sequence>MALGQWNQAFSCNNFMMQIELHDADCARVIYDIGYHYHLGGRHYDYSQICSLPFMGDKRFIESWDVQWLGDVTAFCFVTGAGVGGYHSGSVAGFDYSRHAGDGEHVVSRTVTAFSIIAILSGAFGGYGRSIDAQLILRGGVSTY</sequence>
<reference evidence="2" key="1">
    <citation type="submission" date="2015-03" db="EMBL/GenBank/DDBJ databases">
        <authorList>
            <consortium name="Pathogen Informatics"/>
            <person name="Murphy D."/>
        </authorList>
    </citation>
    <scope>NUCLEOTIDE SEQUENCE [LARGE SCALE GENOMIC DNA]</scope>
    <source>
        <strain evidence="2">IP6945</strain>
    </source>
</reference>
<proteinExistence type="predicted"/>
<gene>
    <name evidence="1" type="ORF">ERS008472_01672</name>
</gene>
<dbReference type="EMBL" id="CQAW01000006">
    <property type="protein sequence ID" value="CNH53156.1"/>
    <property type="molecule type" value="Genomic_DNA"/>
</dbReference>